<feature type="compositionally biased region" description="Polar residues" evidence="7">
    <location>
        <begin position="531"/>
        <end position="540"/>
    </location>
</feature>
<proteinExistence type="predicted"/>
<keyword evidence="1" id="KW-0479">Metal-binding</keyword>
<dbReference type="GO" id="GO:0006351">
    <property type="term" value="P:DNA-templated transcription"/>
    <property type="evidence" value="ECO:0007669"/>
    <property type="project" value="InterPro"/>
</dbReference>
<dbReference type="Proteomes" id="UP000823405">
    <property type="component" value="Unassembled WGS sequence"/>
</dbReference>
<feature type="compositionally biased region" description="Polar residues" evidence="7">
    <location>
        <begin position="634"/>
        <end position="643"/>
    </location>
</feature>
<evidence type="ECO:0000256" key="2">
    <source>
        <dbReference type="ARBA" id="ARBA00022833"/>
    </source>
</evidence>
<evidence type="ECO:0000256" key="3">
    <source>
        <dbReference type="ARBA" id="ARBA00023015"/>
    </source>
</evidence>
<evidence type="ECO:0000259" key="8">
    <source>
        <dbReference type="SMART" id="SM00906"/>
    </source>
</evidence>
<dbReference type="PANTHER" id="PTHR31313">
    <property type="entry name" value="TY1 ENHANCER ACTIVATOR"/>
    <property type="match status" value="1"/>
</dbReference>
<feature type="compositionally biased region" description="Low complexity" evidence="7">
    <location>
        <begin position="835"/>
        <end position="850"/>
    </location>
</feature>
<evidence type="ECO:0000256" key="5">
    <source>
        <dbReference type="ARBA" id="ARBA00023163"/>
    </source>
</evidence>
<evidence type="ECO:0000313" key="10">
    <source>
        <dbReference type="Proteomes" id="UP000823405"/>
    </source>
</evidence>
<feature type="compositionally biased region" description="Polar residues" evidence="7">
    <location>
        <begin position="608"/>
        <end position="627"/>
    </location>
</feature>
<dbReference type="EMBL" id="JAAAIN010001825">
    <property type="protein sequence ID" value="KAG0299887.1"/>
    <property type="molecule type" value="Genomic_DNA"/>
</dbReference>
<sequence>MFYTRRYYGGMPTDSSKEAEKPESRKFTENPDLPSPEVMTHLLNLHFTYVHPFAPVFVWSKFLKRLKDRDYSPSFLFLLNSIFALASRYSDDISFRTDPAKSETIGVRFAEKAKEILDTLYDSPDMNCVGALVLLAFQQMGTGSGYRAWMYVGISIRMAQHLGLNRDCLKLNPRMSAIDREERNRIWWTCFMADRIISTSFGRPQGINEHDVDATYPEGVDEENIQLEYKLDGATSMLTGPSPHSEQKFVFMASLMRILGRVMVSLYSPRSKASSLSTSSMTNPAPLEQLDKELTDWLLTLPPHLQFRSVQQEPGTFVCTLHMTFYAVLILLHRPYSHRSSHKTSNDPSISLSICTSAANNTIEMASNMMRAMDTQRGVSRLKGMLHSSVFIFFTAGIVHITNCTSTDPVLAASAKLRTIETLKCLAMVEDVWITGRWCANNIAQLLKARNIVLPCSPEAFKSLPLSSVEDLKQRVTGSPTQIQDISMAASIPKEQSFAFDVNQILGYYQRSGAKHTEPMGRNSRHFSPTPYFSSASGHHQPQAPMKSHPGLTQGHAPLPRRPRQGKNTSPSPSGSFASTPHSSSSGNSTTPTSAVFPAMADQVMSAVPSSGASDTSVNGNNSSTLSDPFGTPGSATITNNGLPPSPAETDMSFGSNPYQNPFSSSLWGLPTSMDSDEWMLYMQNGGASAQAGMDLGSESAGSTPRLKTANEMFGPIPDLTSNTFMDTNSVNVNMGNMNDGNLAHNSKSHPLSQSLTSNDLMSGVDNTGARPSSTTTGSGATGTILAPTSFSGAISSPTTLVTSSIPSGNLHQGALLPYQQHPMGNNSYMTTSVPQQLQQQQEQHQQPQPSEFDFLLGGAGSLGIQQQQQQQQQQQLQILQQQQF</sequence>
<evidence type="ECO:0000313" key="9">
    <source>
        <dbReference type="EMBL" id="KAG0299887.1"/>
    </source>
</evidence>
<feature type="compositionally biased region" description="Polar residues" evidence="7">
    <location>
        <begin position="566"/>
        <end position="578"/>
    </location>
</feature>
<dbReference type="Pfam" id="PF04082">
    <property type="entry name" value="Fungal_trans"/>
    <property type="match status" value="1"/>
</dbReference>
<feature type="compositionally biased region" description="Basic and acidic residues" evidence="7">
    <location>
        <begin position="15"/>
        <end position="29"/>
    </location>
</feature>
<gene>
    <name evidence="9" type="ORF">BGZ97_003493</name>
</gene>
<evidence type="ECO:0000256" key="6">
    <source>
        <dbReference type="ARBA" id="ARBA00023242"/>
    </source>
</evidence>
<feature type="compositionally biased region" description="Low complexity" evidence="7">
    <location>
        <begin position="773"/>
        <end position="784"/>
    </location>
</feature>
<protein>
    <recommendedName>
        <fullName evidence="8">Xylanolytic transcriptional activator regulatory domain-containing protein</fullName>
    </recommendedName>
</protein>
<keyword evidence="4" id="KW-0238">DNA-binding</keyword>
<keyword evidence="10" id="KW-1185">Reference proteome</keyword>
<evidence type="ECO:0000256" key="1">
    <source>
        <dbReference type="ARBA" id="ARBA00022723"/>
    </source>
</evidence>
<dbReference type="SMART" id="SM00906">
    <property type="entry name" value="Fungal_trans"/>
    <property type="match status" value="1"/>
</dbReference>
<feature type="region of interest" description="Disordered" evidence="7">
    <location>
        <begin position="607"/>
        <end position="651"/>
    </location>
</feature>
<feature type="region of interest" description="Disordered" evidence="7">
    <location>
        <begin position="515"/>
        <end position="594"/>
    </location>
</feature>
<feature type="compositionally biased region" description="Polar residues" evidence="7">
    <location>
        <begin position="823"/>
        <end position="834"/>
    </location>
</feature>
<dbReference type="PANTHER" id="PTHR31313:SF81">
    <property type="entry name" value="TY1 ENHANCER ACTIVATOR"/>
    <property type="match status" value="1"/>
</dbReference>
<dbReference type="AlphaFoldDB" id="A0A9P6UGI3"/>
<dbReference type="GO" id="GO:0003677">
    <property type="term" value="F:DNA binding"/>
    <property type="evidence" value="ECO:0007669"/>
    <property type="project" value="UniProtKB-KW"/>
</dbReference>
<keyword evidence="2" id="KW-0862">Zinc</keyword>
<feature type="compositionally biased region" description="Polar residues" evidence="7">
    <location>
        <begin position="744"/>
        <end position="761"/>
    </location>
</feature>
<comment type="caution">
    <text evidence="9">The sequence shown here is derived from an EMBL/GenBank/DDBJ whole genome shotgun (WGS) entry which is preliminary data.</text>
</comment>
<feature type="region of interest" description="Disordered" evidence="7">
    <location>
        <begin position="816"/>
        <end position="858"/>
    </location>
</feature>
<feature type="region of interest" description="Disordered" evidence="7">
    <location>
        <begin position="741"/>
        <end position="784"/>
    </location>
</feature>
<evidence type="ECO:0000256" key="4">
    <source>
        <dbReference type="ARBA" id="ARBA00023125"/>
    </source>
</evidence>
<evidence type="ECO:0000256" key="7">
    <source>
        <dbReference type="SAM" id="MobiDB-lite"/>
    </source>
</evidence>
<feature type="compositionally biased region" description="Low complexity" evidence="7">
    <location>
        <begin position="579"/>
        <end position="594"/>
    </location>
</feature>
<keyword evidence="5" id="KW-0804">Transcription</keyword>
<keyword evidence="3" id="KW-0805">Transcription regulation</keyword>
<keyword evidence="6" id="KW-0539">Nucleus</keyword>
<dbReference type="CDD" id="cd12148">
    <property type="entry name" value="fungal_TF_MHR"/>
    <property type="match status" value="1"/>
</dbReference>
<dbReference type="GO" id="GO:0008270">
    <property type="term" value="F:zinc ion binding"/>
    <property type="evidence" value="ECO:0007669"/>
    <property type="project" value="InterPro"/>
</dbReference>
<accession>A0A9P6UGI3</accession>
<reference evidence="9" key="1">
    <citation type="journal article" date="2020" name="Fungal Divers.">
        <title>Resolving the Mortierellaceae phylogeny through synthesis of multi-gene phylogenetics and phylogenomics.</title>
        <authorList>
            <person name="Vandepol N."/>
            <person name="Liber J."/>
            <person name="Desiro A."/>
            <person name="Na H."/>
            <person name="Kennedy M."/>
            <person name="Barry K."/>
            <person name="Grigoriev I.V."/>
            <person name="Miller A.N."/>
            <person name="O'Donnell K."/>
            <person name="Stajich J.E."/>
            <person name="Bonito G."/>
        </authorList>
    </citation>
    <scope>NUCLEOTIDE SEQUENCE</scope>
    <source>
        <strain evidence="9">NVP60</strain>
    </source>
</reference>
<feature type="domain" description="Xylanolytic transcriptional activator regulatory" evidence="8">
    <location>
        <begin position="148"/>
        <end position="223"/>
    </location>
</feature>
<name>A0A9P6UGI3_9FUNG</name>
<dbReference type="InterPro" id="IPR051615">
    <property type="entry name" value="Transcr_Regulatory_Elem"/>
</dbReference>
<feature type="region of interest" description="Disordered" evidence="7">
    <location>
        <begin position="1"/>
        <end position="32"/>
    </location>
</feature>
<organism evidence="9 10">
    <name type="scientific">Linnemannia gamsii</name>
    <dbReference type="NCBI Taxonomy" id="64522"/>
    <lineage>
        <taxon>Eukaryota</taxon>
        <taxon>Fungi</taxon>
        <taxon>Fungi incertae sedis</taxon>
        <taxon>Mucoromycota</taxon>
        <taxon>Mortierellomycotina</taxon>
        <taxon>Mortierellomycetes</taxon>
        <taxon>Mortierellales</taxon>
        <taxon>Mortierellaceae</taxon>
        <taxon>Linnemannia</taxon>
    </lineage>
</organism>
<dbReference type="InterPro" id="IPR007219">
    <property type="entry name" value="XnlR_reg_dom"/>
</dbReference>
<dbReference type="OrthoDB" id="39175at2759"/>